<feature type="domain" description="Phage terminase large subunit N-terminal" evidence="1">
    <location>
        <begin position="25"/>
        <end position="206"/>
    </location>
</feature>
<dbReference type="Proteomes" id="UP000284990">
    <property type="component" value="Unassembled WGS sequence"/>
</dbReference>
<evidence type="ECO:0000313" key="3">
    <source>
        <dbReference type="EMBL" id="RHA82596.1"/>
    </source>
</evidence>
<dbReference type="AlphaFoldDB" id="A0AA92UZF2"/>
<name>A0AA92UZF2_9BACT</name>
<dbReference type="PANTHER" id="PTHR39184:SF1">
    <property type="entry name" value="PBSX PHAGE TERMINASE LARGE SUBUNIT"/>
    <property type="match status" value="1"/>
</dbReference>
<dbReference type="Gene3D" id="3.30.420.280">
    <property type="match status" value="1"/>
</dbReference>
<dbReference type="InterPro" id="IPR052380">
    <property type="entry name" value="Viral_DNA_packaging_terminase"/>
</dbReference>
<protein>
    <submittedName>
        <fullName evidence="3">Terminase</fullName>
    </submittedName>
</protein>
<evidence type="ECO:0000259" key="1">
    <source>
        <dbReference type="Pfam" id="PF04466"/>
    </source>
</evidence>
<comment type="caution">
    <text evidence="3">The sequence shown here is derived from an EMBL/GenBank/DDBJ whole genome shotgun (WGS) entry which is preliminary data.</text>
</comment>
<dbReference type="PANTHER" id="PTHR39184">
    <property type="match status" value="1"/>
</dbReference>
<dbReference type="EMBL" id="QSFW01000041">
    <property type="protein sequence ID" value="RHA82596.1"/>
    <property type="molecule type" value="Genomic_DNA"/>
</dbReference>
<dbReference type="Pfam" id="PF17288">
    <property type="entry name" value="Terminase_3C"/>
    <property type="match status" value="1"/>
</dbReference>
<evidence type="ECO:0000259" key="2">
    <source>
        <dbReference type="Pfam" id="PF17288"/>
    </source>
</evidence>
<dbReference type="InterPro" id="IPR035412">
    <property type="entry name" value="Terminase_L_N"/>
</dbReference>
<dbReference type="InterPro" id="IPR027417">
    <property type="entry name" value="P-loop_NTPase"/>
</dbReference>
<dbReference type="Pfam" id="PF04466">
    <property type="entry name" value="Terminase_3"/>
    <property type="match status" value="1"/>
</dbReference>
<dbReference type="Gene3D" id="3.40.50.300">
    <property type="entry name" value="P-loop containing nucleotide triphosphate hydrolases"/>
    <property type="match status" value="1"/>
</dbReference>
<sequence>MFVRMALFDVIGELYAPNADVKPRFLVNQGGTSSGKTYTIMQRLIVLSFEHPRVIITVCGQDLPNLKVGAMRDLDTILHTRAELLDWFKNNKSDSSYRGKNGSIIEFKSYQDAQDAKNGKRDYLFINEANGVPYEVFWQLAIRTRKQVFIDYNPSARFWVHNNIIGRDDCRLILSDHRNNRFLTEQEHKKIEEIDDPELWRVYARGLTGKITGLIFTNWGIVDKLPPREEWKMDCRGMDFGFTNDPTALEHVILAHGELWVDEEIYQPGMTNDDIADRCKEQGRTKRDLIIADSAEPKSIQEIHNRGLWIIGSTKGADSINNGIDILKRFRINITRRSHGIIGNMQQYKWKKSRDGETTNQPIDAFNHGIDAIRYVALKKLSVASHGTARAHVLRQR</sequence>
<evidence type="ECO:0000313" key="4">
    <source>
        <dbReference type="Proteomes" id="UP000284990"/>
    </source>
</evidence>
<feature type="domain" description="Phage terminase large subunit C-terminal" evidence="2">
    <location>
        <begin position="239"/>
        <end position="375"/>
    </location>
</feature>
<organism evidence="3 4">
    <name type="scientific">Segatella copri</name>
    <dbReference type="NCBI Taxonomy" id="165179"/>
    <lineage>
        <taxon>Bacteria</taxon>
        <taxon>Pseudomonadati</taxon>
        <taxon>Bacteroidota</taxon>
        <taxon>Bacteroidia</taxon>
        <taxon>Bacteroidales</taxon>
        <taxon>Prevotellaceae</taxon>
        <taxon>Segatella</taxon>
    </lineage>
</organism>
<dbReference type="InterPro" id="IPR035413">
    <property type="entry name" value="Terminase_L_C"/>
</dbReference>
<accession>A0AA92UZF2</accession>
<dbReference type="SUPFAM" id="SSF52540">
    <property type="entry name" value="P-loop containing nucleoside triphosphate hydrolases"/>
    <property type="match status" value="1"/>
</dbReference>
<gene>
    <name evidence="3" type="ORF">DW916_14610</name>
</gene>
<reference evidence="3 4" key="1">
    <citation type="submission" date="2018-08" db="EMBL/GenBank/DDBJ databases">
        <title>A genome reference for cultivated species of the human gut microbiota.</title>
        <authorList>
            <person name="Zou Y."/>
            <person name="Xue W."/>
            <person name="Luo G."/>
        </authorList>
    </citation>
    <scope>NUCLEOTIDE SEQUENCE [LARGE SCALE GENOMIC DNA]</scope>
    <source>
        <strain evidence="3 4">AM42-23AC</strain>
    </source>
</reference>
<proteinExistence type="predicted"/>